<evidence type="ECO:0000256" key="8">
    <source>
        <dbReference type="ARBA" id="ARBA00023004"/>
    </source>
</evidence>
<gene>
    <name evidence="14" type="ORF">O6P43_026729</name>
</gene>
<dbReference type="EMBL" id="JARAOO010000011">
    <property type="protein sequence ID" value="KAJ7950549.1"/>
    <property type="molecule type" value="Genomic_DNA"/>
</dbReference>
<evidence type="ECO:0000256" key="10">
    <source>
        <dbReference type="ARBA" id="ARBA00023136"/>
    </source>
</evidence>
<evidence type="ECO:0000313" key="15">
    <source>
        <dbReference type="Proteomes" id="UP001163823"/>
    </source>
</evidence>
<dbReference type="PROSITE" id="PS00086">
    <property type="entry name" value="CYTOCHROME_P450"/>
    <property type="match status" value="1"/>
</dbReference>
<evidence type="ECO:0000313" key="14">
    <source>
        <dbReference type="EMBL" id="KAJ7950549.1"/>
    </source>
</evidence>
<dbReference type="InterPro" id="IPR017972">
    <property type="entry name" value="Cyt_P450_CS"/>
</dbReference>
<keyword evidence="5 11" id="KW-0479">Metal-binding</keyword>
<dbReference type="GO" id="GO:0016020">
    <property type="term" value="C:membrane"/>
    <property type="evidence" value="ECO:0007669"/>
    <property type="project" value="UniProtKB-SubCell"/>
</dbReference>
<comment type="cofactor">
    <cofactor evidence="11">
        <name>heme</name>
        <dbReference type="ChEBI" id="CHEBI:30413"/>
    </cofactor>
</comment>
<keyword evidence="10 13" id="KW-0472">Membrane</keyword>
<dbReference type="InterPro" id="IPR001128">
    <property type="entry name" value="Cyt_P450"/>
</dbReference>
<keyword evidence="15" id="KW-1185">Reference proteome</keyword>
<evidence type="ECO:0000256" key="13">
    <source>
        <dbReference type="SAM" id="Phobius"/>
    </source>
</evidence>
<comment type="similarity">
    <text evidence="2 12">Belongs to the cytochrome P450 family.</text>
</comment>
<evidence type="ECO:0000256" key="12">
    <source>
        <dbReference type="RuleBase" id="RU000461"/>
    </source>
</evidence>
<dbReference type="InterPro" id="IPR002401">
    <property type="entry name" value="Cyt_P450_E_grp-I"/>
</dbReference>
<protein>
    <submittedName>
        <fullName evidence="14">Cytochrome P450 family protein</fullName>
    </submittedName>
</protein>
<keyword evidence="7 12" id="KW-0560">Oxidoreductase</keyword>
<dbReference type="Proteomes" id="UP001163823">
    <property type="component" value="Chromosome 11"/>
</dbReference>
<keyword evidence="4 13" id="KW-0812">Transmembrane</keyword>
<dbReference type="Pfam" id="PF00067">
    <property type="entry name" value="p450"/>
    <property type="match status" value="1"/>
</dbReference>
<evidence type="ECO:0000256" key="1">
    <source>
        <dbReference type="ARBA" id="ARBA00004167"/>
    </source>
</evidence>
<dbReference type="AlphaFoldDB" id="A0AAD7PD40"/>
<dbReference type="InterPro" id="IPR050651">
    <property type="entry name" value="Plant_Cytochrome_P450_Monoox"/>
</dbReference>
<feature type="binding site" description="axial binding residue" evidence="11">
    <location>
        <position position="462"/>
    </location>
    <ligand>
        <name>heme</name>
        <dbReference type="ChEBI" id="CHEBI:30413"/>
    </ligand>
    <ligandPart>
        <name>Fe</name>
        <dbReference type="ChEBI" id="CHEBI:18248"/>
    </ligandPart>
</feature>
<dbReference type="InterPro" id="IPR036396">
    <property type="entry name" value="Cyt_P450_sf"/>
</dbReference>
<evidence type="ECO:0000256" key="3">
    <source>
        <dbReference type="ARBA" id="ARBA00022617"/>
    </source>
</evidence>
<evidence type="ECO:0000256" key="9">
    <source>
        <dbReference type="ARBA" id="ARBA00023033"/>
    </source>
</evidence>
<dbReference type="PANTHER" id="PTHR47947">
    <property type="entry name" value="CYTOCHROME P450 82C3-RELATED"/>
    <property type="match status" value="1"/>
</dbReference>
<comment type="subcellular location">
    <subcellularLocation>
        <location evidence="1">Membrane</location>
        <topology evidence="1">Single-pass membrane protein</topology>
    </subcellularLocation>
</comment>
<name>A0AAD7PD40_QUISA</name>
<dbReference type="PRINTS" id="PR00385">
    <property type="entry name" value="P450"/>
</dbReference>
<dbReference type="Gene3D" id="1.10.630.10">
    <property type="entry name" value="Cytochrome P450"/>
    <property type="match status" value="1"/>
</dbReference>
<comment type="caution">
    <text evidence="14">The sequence shown here is derived from an EMBL/GenBank/DDBJ whole genome shotgun (WGS) entry which is preliminary data.</text>
</comment>
<dbReference type="PANTHER" id="PTHR47947:SF1">
    <property type="entry name" value="CYTOCHROME P450 82E3"/>
    <property type="match status" value="1"/>
</dbReference>
<dbReference type="GO" id="GO:0004497">
    <property type="term" value="F:monooxygenase activity"/>
    <property type="evidence" value="ECO:0007669"/>
    <property type="project" value="UniProtKB-KW"/>
</dbReference>
<dbReference type="GO" id="GO:0005506">
    <property type="term" value="F:iron ion binding"/>
    <property type="evidence" value="ECO:0007669"/>
    <property type="project" value="InterPro"/>
</dbReference>
<dbReference type="SUPFAM" id="SSF48264">
    <property type="entry name" value="Cytochrome P450"/>
    <property type="match status" value="1"/>
</dbReference>
<evidence type="ECO:0000256" key="11">
    <source>
        <dbReference type="PIRSR" id="PIRSR602401-1"/>
    </source>
</evidence>
<keyword evidence="9 12" id="KW-0503">Monooxygenase</keyword>
<dbReference type="FunFam" id="1.10.630.10:FF:000026">
    <property type="entry name" value="Cytochrome P450 82C4"/>
    <property type="match status" value="1"/>
</dbReference>
<dbReference type="PRINTS" id="PR00463">
    <property type="entry name" value="EP450I"/>
</dbReference>
<accession>A0AAD7PD40</accession>
<keyword evidence="3 11" id="KW-0349">Heme</keyword>
<feature type="transmembrane region" description="Helical" evidence="13">
    <location>
        <begin position="6"/>
        <end position="24"/>
    </location>
</feature>
<keyword evidence="8 11" id="KW-0408">Iron</keyword>
<keyword evidence="6 13" id="KW-1133">Transmembrane helix</keyword>
<reference evidence="14" key="1">
    <citation type="journal article" date="2023" name="Science">
        <title>Elucidation of the pathway for biosynthesis of saponin adjuvants from the soapbark tree.</title>
        <authorList>
            <person name="Reed J."/>
            <person name="Orme A."/>
            <person name="El-Demerdash A."/>
            <person name="Owen C."/>
            <person name="Martin L.B.B."/>
            <person name="Misra R.C."/>
            <person name="Kikuchi S."/>
            <person name="Rejzek M."/>
            <person name="Martin A.C."/>
            <person name="Harkess A."/>
            <person name="Leebens-Mack J."/>
            <person name="Louveau T."/>
            <person name="Stephenson M.J."/>
            <person name="Osbourn A."/>
        </authorList>
    </citation>
    <scope>NUCLEOTIDE SEQUENCE</scope>
    <source>
        <strain evidence="14">S10</strain>
    </source>
</reference>
<dbReference type="GO" id="GO:0016705">
    <property type="term" value="F:oxidoreductase activity, acting on paired donors, with incorporation or reduction of molecular oxygen"/>
    <property type="evidence" value="ECO:0007669"/>
    <property type="project" value="InterPro"/>
</dbReference>
<evidence type="ECO:0000256" key="7">
    <source>
        <dbReference type="ARBA" id="ARBA00023002"/>
    </source>
</evidence>
<organism evidence="14 15">
    <name type="scientific">Quillaja saponaria</name>
    <name type="common">Soap bark tree</name>
    <dbReference type="NCBI Taxonomy" id="32244"/>
    <lineage>
        <taxon>Eukaryota</taxon>
        <taxon>Viridiplantae</taxon>
        <taxon>Streptophyta</taxon>
        <taxon>Embryophyta</taxon>
        <taxon>Tracheophyta</taxon>
        <taxon>Spermatophyta</taxon>
        <taxon>Magnoliopsida</taxon>
        <taxon>eudicotyledons</taxon>
        <taxon>Gunneridae</taxon>
        <taxon>Pentapetalae</taxon>
        <taxon>rosids</taxon>
        <taxon>fabids</taxon>
        <taxon>Fabales</taxon>
        <taxon>Quillajaceae</taxon>
        <taxon>Quillaja</taxon>
    </lineage>
</organism>
<sequence>MEFSFSFLKVIAAAILGLLLLYHLRRRKISSQEFNGKQAPEPSGSLPLIGHLHLFGRKTPVYQTLSAMADKVGPIFIVRLGKSPTLVISSHEAAKECFTINDKIFASRPNSSQGTYICYDSASFGMAPYGPYWRDVRKIVKHELLSSRRLDTLNHVYVSEIGSFVKDLYLFSNNNAKSVVVLDKWFERFSLNITTKIIAGKRYFDSFHDEIVGETERLQKLIKEVMYLMGRLDVSDLIPILGWFNVESQILKSMKRVSKDFDNLLGSWLQEHTKKWQKGETKEPEDFIDVMLSMLEEDCIETYGHSRDTIIKATIMSIIVAGADTTSVHLTWLIAALLNNTDVLKRAQEEVDLHVGRDRWVELSDIKNLSYLQAFIKETLRLYVPGPLLIPHMAREDCEVGGYHIAKGTQLLVNAWKLQRDPRVWADPERFMPERFLTSHVDMDASGINFEFIPFGTGRRGCPGYTFASQVAHLMIARLVQGFEFATPMNEPVDMSSDGLGIALNKATPLQAFGYSTPFHGTLPLLNLSSRWEFFMCKILSKICE</sequence>
<evidence type="ECO:0000256" key="6">
    <source>
        <dbReference type="ARBA" id="ARBA00022989"/>
    </source>
</evidence>
<evidence type="ECO:0000256" key="4">
    <source>
        <dbReference type="ARBA" id="ARBA00022692"/>
    </source>
</evidence>
<dbReference type="KEGG" id="qsa:O6P43_026729"/>
<proteinExistence type="inferred from homology"/>
<evidence type="ECO:0000256" key="2">
    <source>
        <dbReference type="ARBA" id="ARBA00010617"/>
    </source>
</evidence>
<dbReference type="GO" id="GO:0020037">
    <property type="term" value="F:heme binding"/>
    <property type="evidence" value="ECO:0007669"/>
    <property type="project" value="InterPro"/>
</dbReference>
<evidence type="ECO:0000256" key="5">
    <source>
        <dbReference type="ARBA" id="ARBA00022723"/>
    </source>
</evidence>